<evidence type="ECO:0000313" key="9">
    <source>
        <dbReference type="Proteomes" id="UP000644875"/>
    </source>
</evidence>
<comment type="caution">
    <text evidence="8">The sequence shown here is derived from an EMBL/GenBank/DDBJ whole genome shotgun (WGS) entry which is preliminary data.</text>
</comment>
<dbReference type="InterPro" id="IPR055342">
    <property type="entry name" value="MreC_beta-barrel_core"/>
</dbReference>
<dbReference type="PANTHER" id="PTHR34138">
    <property type="entry name" value="CELL SHAPE-DETERMINING PROTEIN MREC"/>
    <property type="match status" value="1"/>
</dbReference>
<dbReference type="AlphaFoldDB" id="A0A934PAW5"/>
<evidence type="ECO:0000313" key="8">
    <source>
        <dbReference type="EMBL" id="MBJ8350322.1"/>
    </source>
</evidence>
<dbReference type="Proteomes" id="UP000644875">
    <property type="component" value="Unassembled WGS sequence"/>
</dbReference>
<feature type="transmembrane region" description="Helical" evidence="6">
    <location>
        <begin position="6"/>
        <end position="27"/>
    </location>
</feature>
<gene>
    <name evidence="8" type="primary">mreC</name>
    <name evidence="8" type="ORF">JHK64_06770</name>
</gene>
<dbReference type="GO" id="GO:0008360">
    <property type="term" value="P:regulation of cell shape"/>
    <property type="evidence" value="ECO:0007669"/>
    <property type="project" value="UniProtKB-KW"/>
</dbReference>
<evidence type="ECO:0000259" key="7">
    <source>
        <dbReference type="PROSITE" id="PS50042"/>
    </source>
</evidence>
<dbReference type="GO" id="GO:0005886">
    <property type="term" value="C:plasma membrane"/>
    <property type="evidence" value="ECO:0007669"/>
    <property type="project" value="TreeGrafter"/>
</dbReference>
<evidence type="ECO:0000256" key="1">
    <source>
        <dbReference type="ARBA" id="ARBA00009369"/>
    </source>
</evidence>
<dbReference type="InterPro" id="IPR042177">
    <property type="entry name" value="Cell/Rod_1"/>
</dbReference>
<dbReference type="Gene3D" id="2.40.10.350">
    <property type="entry name" value="Rod shape-determining protein MreC, domain 2"/>
    <property type="match status" value="1"/>
</dbReference>
<evidence type="ECO:0000256" key="6">
    <source>
        <dbReference type="SAM" id="Phobius"/>
    </source>
</evidence>
<evidence type="ECO:0000256" key="4">
    <source>
        <dbReference type="ARBA" id="ARBA00032089"/>
    </source>
</evidence>
<dbReference type="Pfam" id="PF04085">
    <property type="entry name" value="MreC"/>
    <property type="match status" value="1"/>
</dbReference>
<dbReference type="PROSITE" id="PS50042">
    <property type="entry name" value="CNMP_BINDING_3"/>
    <property type="match status" value="1"/>
</dbReference>
<evidence type="ECO:0000256" key="5">
    <source>
        <dbReference type="PIRNR" id="PIRNR038471"/>
    </source>
</evidence>
<dbReference type="Gene3D" id="2.40.10.340">
    <property type="entry name" value="Rod shape-determining protein MreC, domain 1"/>
    <property type="match status" value="1"/>
</dbReference>
<dbReference type="EMBL" id="JAENBP010000010">
    <property type="protein sequence ID" value="MBJ8350322.1"/>
    <property type="molecule type" value="Genomic_DNA"/>
</dbReference>
<dbReference type="InterPro" id="IPR000595">
    <property type="entry name" value="cNMP-bd_dom"/>
</dbReference>
<sequence length="275" mass="30963">MKKFRLSKLIIIFIAFFLLSGSLIFLISKNKSLRKNISFFVDDGVTIVKEMVDVPIYFVNKTFSNISELFNTYRENDNLREQILEFETKDREYQMLLEENRELRSELEIKESFSGLNVLTGRVILRSPVAWLDNVTIDIGERDGVLDHMFLVSEGGLAGKVEKVNTSTTDITLITNLSSTDGIPVKIKTNKDDVYGILTDYNEKDNLLVISQLNTRGVISSGDEVFTSGLDGQSPSDISVGKVKIIDDKEALNIKIYVVPTVDFSHLSYVSLIGE</sequence>
<keyword evidence="6" id="KW-0472">Membrane</keyword>
<accession>A0A934PAW5</accession>
<feature type="domain" description="Cyclic nucleotide-binding" evidence="7">
    <location>
        <begin position="197"/>
        <end position="275"/>
    </location>
</feature>
<dbReference type="PIRSF" id="PIRSF038471">
    <property type="entry name" value="MreC"/>
    <property type="match status" value="1"/>
</dbReference>
<protein>
    <recommendedName>
        <fullName evidence="2 5">Cell shape-determining protein MreC</fullName>
    </recommendedName>
    <alternativeName>
        <fullName evidence="4 5">Cell shape protein MreC</fullName>
    </alternativeName>
</protein>
<keyword evidence="3 5" id="KW-0133">Cell shape</keyword>
<dbReference type="RefSeq" id="WP_199568236.1">
    <property type="nucleotide sequence ID" value="NZ_JAENBP010000010.1"/>
</dbReference>
<organism evidence="8 9">
    <name type="scientific">Streptococcus zalophi</name>
    <dbReference type="NCBI Taxonomy" id="640031"/>
    <lineage>
        <taxon>Bacteria</taxon>
        <taxon>Bacillati</taxon>
        <taxon>Bacillota</taxon>
        <taxon>Bacilli</taxon>
        <taxon>Lactobacillales</taxon>
        <taxon>Streptococcaceae</taxon>
        <taxon>Streptococcus</taxon>
    </lineage>
</organism>
<proteinExistence type="inferred from homology"/>
<dbReference type="InterPro" id="IPR007221">
    <property type="entry name" value="MreC"/>
</dbReference>
<comment type="function">
    <text evidence="5">Involved in formation and maintenance of cell shape.</text>
</comment>
<keyword evidence="6" id="KW-1133">Transmembrane helix</keyword>
<comment type="similarity">
    <text evidence="1 5">Belongs to the MreC family.</text>
</comment>
<keyword evidence="6" id="KW-0812">Transmembrane</keyword>
<name>A0A934PAW5_9STRE</name>
<evidence type="ECO:0000256" key="2">
    <source>
        <dbReference type="ARBA" id="ARBA00013855"/>
    </source>
</evidence>
<evidence type="ECO:0000256" key="3">
    <source>
        <dbReference type="ARBA" id="ARBA00022960"/>
    </source>
</evidence>
<keyword evidence="9" id="KW-1185">Reference proteome</keyword>
<dbReference type="InterPro" id="IPR042175">
    <property type="entry name" value="Cell/Rod_MreC_2"/>
</dbReference>
<dbReference type="NCBIfam" id="TIGR00219">
    <property type="entry name" value="mreC"/>
    <property type="match status" value="1"/>
</dbReference>
<reference evidence="8 9" key="1">
    <citation type="journal article" date="2021" name="Int. J. Syst. Evol. Microbiol.">
        <title>Streptococcus vicugnae sp. nov., isolated from faeces of alpacas (Vicugna pacos) and cattle (Bos taurus), Streptococcus zalophi sp. nov., and Streptococcus pacificus sp. nov., isolated from respiratory tract of California sea lions (Zalophus californianus).</title>
        <authorList>
            <person name="Volokhov D.V."/>
            <person name="Zagorodnyaya T.A."/>
            <person name="Shen Z."/>
            <person name="Blom J."/>
            <person name="Furtak V.A."/>
            <person name="Eisenberg T."/>
            <person name="Fan P."/>
            <person name="Jeong K.C."/>
            <person name="Gao Y."/>
            <person name="Zhang S."/>
            <person name="Amselle M."/>
        </authorList>
    </citation>
    <scope>NUCLEOTIDE SEQUENCE [LARGE SCALE GENOMIC DNA]</scope>
    <source>
        <strain evidence="9">CSL7508-lung</strain>
    </source>
</reference>
<dbReference type="PANTHER" id="PTHR34138:SF1">
    <property type="entry name" value="CELL SHAPE-DETERMINING PROTEIN MREC"/>
    <property type="match status" value="1"/>
</dbReference>